<dbReference type="PANTHER" id="PTHR24346:SF84">
    <property type="entry name" value="TESTIS SPECIFIC SERINE KINASE 5"/>
    <property type="match status" value="1"/>
</dbReference>
<evidence type="ECO:0000256" key="9">
    <source>
        <dbReference type="SAM" id="MobiDB-lite"/>
    </source>
</evidence>
<dbReference type="SMART" id="SM00220">
    <property type="entry name" value="S_TKc"/>
    <property type="match status" value="1"/>
</dbReference>
<evidence type="ECO:0000259" key="10">
    <source>
        <dbReference type="PROSITE" id="PS50011"/>
    </source>
</evidence>
<evidence type="ECO:0000313" key="11">
    <source>
        <dbReference type="EMBL" id="CAK8688431.1"/>
    </source>
</evidence>
<dbReference type="EMBL" id="CAWYQH010000108">
    <property type="protein sequence ID" value="CAK8688431.1"/>
    <property type="molecule type" value="Genomic_DNA"/>
</dbReference>
<name>A0ABP0G9G5_CLALP</name>
<keyword evidence="2" id="KW-0723">Serine/threonine-protein kinase</keyword>
<keyword evidence="5" id="KW-0418">Kinase</keyword>
<dbReference type="Pfam" id="PF00069">
    <property type="entry name" value="Pkinase"/>
    <property type="match status" value="1"/>
</dbReference>
<dbReference type="Proteomes" id="UP001642483">
    <property type="component" value="Unassembled WGS sequence"/>
</dbReference>
<dbReference type="SUPFAM" id="SSF56112">
    <property type="entry name" value="Protein kinase-like (PK-like)"/>
    <property type="match status" value="1"/>
</dbReference>
<proteinExistence type="predicted"/>
<sequence length="878" mass="98250">MPSTDCDVVGLNEYLVDSSLAEEAVECRRNGYVLTGKFLGQGAYAKVYLGQAVPEKISSNSKLRRQAGRQKDIKVAIKIISTSTAPDIYITKFLPREVASMNRCYLHPNVIQLYDMFASHKRVYLVLEYAECGDLLFYVNRCYARKSHSNCMTEDKARLMFRDILSGVHFIHSRGVAHRDLKCENILLSKGNQAKLSDFGFAVQPRQTGELLLTHCGSYAYAPPEILKQQKYDGKLADLWSLGIILFAMVNGGLPFKESDAKAVLGAMKKPVYFKGCLTQDCKDLIRGLLKLKPVKRLSIPEVYAHSWMRKHLHQGLKGTGDTSIGCQAGDGGNDVIFNDVGMMSEFDKPEGVLSYLKERLGRYGHGKAVKLFHQVRRNVCEKNGPKEAPSYLENVSKFPQSTDTSAPASATNAVDNSTQTATNSKPKSSVVQSRRSLYNGLNSSPSPTAKVKKTFVRLVEVDDREMVVCGESSSGKLPQVTDTSAESKAFAQKKFETYRKMKQTNENLRKFSFKLRYEQKITSNLKPPEEPTSSLLSDEEKKKSQVREGRKTADLLDDRRRVISSPKVVNINIDPKAAQRNIAHRKQAKLRPGAISVPPQRESSSLLENNKPAATLLTKTHFQYSDAKTFISKKDSKSRESQRVKYNMTCTHGCKTTTKPLKKPAFMNPQKPSHCNDSEQKIIHRSTPTRSSYKQSDFIYVKPFGKKKKIPPELPTTAPAWSSSTSPCLRKSKAEKQAQNYVSMYDKPGQEVAAWVHQQQQYPPATKTVTLTKNISKFHGQGAAYHHRADNENIQQYLENLATTVADTCHQSGDRGKLLHRRGQVAKNILEAVTKANQAKAFWPKYVAAPPPCGMTEQLPKEISKSGRAILRMCSNR</sequence>
<gene>
    <name evidence="11" type="ORF">CVLEPA_LOCUS20450</name>
</gene>
<evidence type="ECO:0000256" key="8">
    <source>
        <dbReference type="ARBA" id="ARBA00048679"/>
    </source>
</evidence>
<evidence type="ECO:0000256" key="1">
    <source>
        <dbReference type="ARBA" id="ARBA00012513"/>
    </source>
</evidence>
<dbReference type="Gene3D" id="1.10.510.10">
    <property type="entry name" value="Transferase(Phosphotransferase) domain 1"/>
    <property type="match status" value="1"/>
</dbReference>
<evidence type="ECO:0000256" key="5">
    <source>
        <dbReference type="ARBA" id="ARBA00022777"/>
    </source>
</evidence>
<dbReference type="PROSITE" id="PS50011">
    <property type="entry name" value="PROTEIN_KINASE_DOM"/>
    <property type="match status" value="1"/>
</dbReference>
<keyword evidence="12" id="KW-1185">Reference proteome</keyword>
<dbReference type="PROSITE" id="PS00108">
    <property type="entry name" value="PROTEIN_KINASE_ST"/>
    <property type="match status" value="1"/>
</dbReference>
<reference evidence="11 12" key="1">
    <citation type="submission" date="2024-02" db="EMBL/GenBank/DDBJ databases">
        <authorList>
            <person name="Daric V."/>
            <person name="Darras S."/>
        </authorList>
    </citation>
    <scope>NUCLEOTIDE SEQUENCE [LARGE SCALE GENOMIC DNA]</scope>
</reference>
<feature type="region of interest" description="Disordered" evidence="9">
    <location>
        <begin position="523"/>
        <end position="554"/>
    </location>
</feature>
<dbReference type="InterPro" id="IPR011009">
    <property type="entry name" value="Kinase-like_dom_sf"/>
</dbReference>
<feature type="compositionally biased region" description="Basic and acidic residues" evidence="9">
    <location>
        <begin position="539"/>
        <end position="554"/>
    </location>
</feature>
<feature type="region of interest" description="Disordered" evidence="9">
    <location>
        <begin position="398"/>
        <end position="447"/>
    </location>
</feature>
<protein>
    <recommendedName>
        <fullName evidence="1">non-specific serine/threonine protein kinase</fullName>
        <ecNumber evidence="1">2.7.11.1</ecNumber>
    </recommendedName>
</protein>
<comment type="caution">
    <text evidence="11">The sequence shown here is derived from an EMBL/GenBank/DDBJ whole genome shotgun (WGS) entry which is preliminary data.</text>
</comment>
<dbReference type="EC" id="2.7.11.1" evidence="1"/>
<evidence type="ECO:0000256" key="7">
    <source>
        <dbReference type="ARBA" id="ARBA00047899"/>
    </source>
</evidence>
<dbReference type="InterPro" id="IPR000719">
    <property type="entry name" value="Prot_kinase_dom"/>
</dbReference>
<evidence type="ECO:0000313" key="12">
    <source>
        <dbReference type="Proteomes" id="UP001642483"/>
    </source>
</evidence>
<comment type="catalytic activity">
    <reaction evidence="7">
        <text>L-threonyl-[protein] + ATP = O-phospho-L-threonyl-[protein] + ADP + H(+)</text>
        <dbReference type="Rhea" id="RHEA:46608"/>
        <dbReference type="Rhea" id="RHEA-COMP:11060"/>
        <dbReference type="Rhea" id="RHEA-COMP:11605"/>
        <dbReference type="ChEBI" id="CHEBI:15378"/>
        <dbReference type="ChEBI" id="CHEBI:30013"/>
        <dbReference type="ChEBI" id="CHEBI:30616"/>
        <dbReference type="ChEBI" id="CHEBI:61977"/>
        <dbReference type="ChEBI" id="CHEBI:456216"/>
        <dbReference type="EC" id="2.7.11.1"/>
    </reaction>
</comment>
<accession>A0ABP0G9G5</accession>
<dbReference type="PANTHER" id="PTHR24346">
    <property type="entry name" value="MAP/MICROTUBULE AFFINITY-REGULATING KINASE"/>
    <property type="match status" value="1"/>
</dbReference>
<evidence type="ECO:0000256" key="3">
    <source>
        <dbReference type="ARBA" id="ARBA00022679"/>
    </source>
</evidence>
<evidence type="ECO:0000256" key="2">
    <source>
        <dbReference type="ARBA" id="ARBA00022527"/>
    </source>
</evidence>
<keyword evidence="4" id="KW-0547">Nucleotide-binding</keyword>
<comment type="catalytic activity">
    <reaction evidence="8">
        <text>L-seryl-[protein] + ATP = O-phospho-L-seryl-[protein] + ADP + H(+)</text>
        <dbReference type="Rhea" id="RHEA:17989"/>
        <dbReference type="Rhea" id="RHEA-COMP:9863"/>
        <dbReference type="Rhea" id="RHEA-COMP:11604"/>
        <dbReference type="ChEBI" id="CHEBI:15378"/>
        <dbReference type="ChEBI" id="CHEBI:29999"/>
        <dbReference type="ChEBI" id="CHEBI:30616"/>
        <dbReference type="ChEBI" id="CHEBI:83421"/>
        <dbReference type="ChEBI" id="CHEBI:456216"/>
        <dbReference type="EC" id="2.7.11.1"/>
    </reaction>
</comment>
<keyword evidence="6" id="KW-0067">ATP-binding</keyword>
<evidence type="ECO:0000256" key="6">
    <source>
        <dbReference type="ARBA" id="ARBA00022840"/>
    </source>
</evidence>
<organism evidence="11 12">
    <name type="scientific">Clavelina lepadiformis</name>
    <name type="common">Light-bulb sea squirt</name>
    <name type="synonym">Ascidia lepadiformis</name>
    <dbReference type="NCBI Taxonomy" id="159417"/>
    <lineage>
        <taxon>Eukaryota</taxon>
        <taxon>Metazoa</taxon>
        <taxon>Chordata</taxon>
        <taxon>Tunicata</taxon>
        <taxon>Ascidiacea</taxon>
        <taxon>Aplousobranchia</taxon>
        <taxon>Clavelinidae</taxon>
        <taxon>Clavelina</taxon>
    </lineage>
</organism>
<keyword evidence="3" id="KW-0808">Transferase</keyword>
<dbReference type="InterPro" id="IPR008271">
    <property type="entry name" value="Ser/Thr_kinase_AS"/>
</dbReference>
<evidence type="ECO:0000256" key="4">
    <source>
        <dbReference type="ARBA" id="ARBA00022741"/>
    </source>
</evidence>
<feature type="domain" description="Protein kinase" evidence="10">
    <location>
        <begin position="33"/>
        <end position="309"/>
    </location>
</feature>